<reference evidence="5 6" key="1">
    <citation type="submission" date="2019-06" db="EMBL/GenBank/DDBJ databases">
        <title>Sequencing the genomes of 1000 actinobacteria strains.</title>
        <authorList>
            <person name="Klenk H.-P."/>
        </authorList>
    </citation>
    <scope>NUCLEOTIDE SEQUENCE [LARGE SCALE GENOMIC DNA]</scope>
    <source>
        <strain evidence="5 6">DSM 24617</strain>
    </source>
</reference>
<accession>A0A542XEZ9</accession>
<evidence type="ECO:0000313" key="6">
    <source>
        <dbReference type="Proteomes" id="UP000318336"/>
    </source>
</evidence>
<dbReference type="FunFam" id="3.40.50.300:FF:000042">
    <property type="entry name" value="Maltose/maltodextrin ABC transporter, ATP-binding protein"/>
    <property type="match status" value="1"/>
</dbReference>
<dbReference type="EMBL" id="VFOK01000001">
    <property type="protein sequence ID" value="TQL34398.1"/>
    <property type="molecule type" value="Genomic_DNA"/>
</dbReference>
<evidence type="ECO:0000256" key="1">
    <source>
        <dbReference type="ARBA" id="ARBA00022448"/>
    </source>
</evidence>
<dbReference type="CDD" id="cd03301">
    <property type="entry name" value="ABC_MalK_N"/>
    <property type="match status" value="1"/>
</dbReference>
<dbReference type="Gene3D" id="2.40.50.140">
    <property type="entry name" value="Nucleic acid-binding proteins"/>
    <property type="match status" value="1"/>
</dbReference>
<dbReference type="PANTHER" id="PTHR43875:SF1">
    <property type="entry name" value="OSMOPROTECTIVE COMPOUNDS UPTAKE ATP-BINDING PROTEIN GGTA"/>
    <property type="match status" value="1"/>
</dbReference>
<dbReference type="GO" id="GO:0055052">
    <property type="term" value="C:ATP-binding cassette (ABC) transporter complex, substrate-binding subunit-containing"/>
    <property type="evidence" value="ECO:0007669"/>
    <property type="project" value="TreeGrafter"/>
</dbReference>
<dbReference type="PANTHER" id="PTHR43875">
    <property type="entry name" value="MALTODEXTRIN IMPORT ATP-BINDING PROTEIN MSMX"/>
    <property type="match status" value="1"/>
</dbReference>
<dbReference type="GO" id="GO:0008643">
    <property type="term" value="P:carbohydrate transport"/>
    <property type="evidence" value="ECO:0007669"/>
    <property type="project" value="InterPro"/>
</dbReference>
<dbReference type="AlphaFoldDB" id="A0A542XEZ9"/>
<dbReference type="Proteomes" id="UP000318336">
    <property type="component" value="Unassembled WGS sequence"/>
</dbReference>
<dbReference type="SUPFAM" id="SSF52540">
    <property type="entry name" value="P-loop containing nucleoside triphosphate hydrolases"/>
    <property type="match status" value="1"/>
</dbReference>
<keyword evidence="5" id="KW-0762">Sugar transport</keyword>
<keyword evidence="1" id="KW-0813">Transport</keyword>
<evidence type="ECO:0000256" key="2">
    <source>
        <dbReference type="ARBA" id="ARBA00022741"/>
    </source>
</evidence>
<dbReference type="InterPro" id="IPR012340">
    <property type="entry name" value="NA-bd_OB-fold"/>
</dbReference>
<dbReference type="InterPro" id="IPR027417">
    <property type="entry name" value="P-loop_NTPase"/>
</dbReference>
<keyword evidence="6" id="KW-1185">Reference proteome</keyword>
<protein>
    <submittedName>
        <fullName evidence="5">Multiple sugar transport system ATP-binding protein</fullName>
    </submittedName>
</protein>
<feature type="domain" description="ABC transporter" evidence="4">
    <location>
        <begin position="4"/>
        <end position="236"/>
    </location>
</feature>
<dbReference type="InterPro" id="IPR047641">
    <property type="entry name" value="ABC_transpr_MalK/UgpC-like"/>
</dbReference>
<keyword evidence="3 5" id="KW-0067">ATP-binding</keyword>
<sequence length="359" mass="38893">MATVTFDQATRVYPGGDKPAVDSLDIDISDGEFLVLVGPSGSGKSTALRMLAGLEEVNGGAIRIGERDVTNLSPKDRDVAMVFQNYALYPHMSVADNMGFALKIAGTPKAEIRSRVEEAAKILDLEPFLDRKPKALSGGQRQRVAMGRAIVRSPQVFLMDEPLSNLDAKLRVQTRTQIASLQRRLGVTTVYVTHDQTEAMTMGDRVAVLKDGLLQQIDTPRRMYDHPNNVFVAGFIGSPAMNLLTRPVVDGGVSVGNYVHPIERGALNEAGQTVTVGVRPEDLVLNTEGTGIPVEVDVVEELGADAYVYGRTNLGDGEQQIIARVDGRTPPEKGQQVFFTLKEGHVHLFDADSGERLGD</sequence>
<dbReference type="Pfam" id="PF08402">
    <property type="entry name" value="TOBE_2"/>
    <property type="match status" value="1"/>
</dbReference>
<dbReference type="InterPro" id="IPR003439">
    <property type="entry name" value="ABC_transporter-like_ATP-bd"/>
</dbReference>
<dbReference type="SUPFAM" id="SSF50331">
    <property type="entry name" value="MOP-like"/>
    <property type="match status" value="1"/>
</dbReference>
<name>A0A542XEZ9_9MICO</name>
<dbReference type="InterPro" id="IPR008995">
    <property type="entry name" value="Mo/tungstate-bd_C_term_dom"/>
</dbReference>
<gene>
    <name evidence="5" type="ORF">FB554_2568</name>
</gene>
<keyword evidence="2" id="KW-0547">Nucleotide-binding</keyword>
<dbReference type="InterPro" id="IPR015855">
    <property type="entry name" value="ABC_transpr_MalK-like"/>
</dbReference>
<evidence type="ECO:0000259" key="4">
    <source>
        <dbReference type="PROSITE" id="PS50893"/>
    </source>
</evidence>
<dbReference type="Pfam" id="PF00005">
    <property type="entry name" value="ABC_tran"/>
    <property type="match status" value="1"/>
</dbReference>
<evidence type="ECO:0000313" key="5">
    <source>
        <dbReference type="EMBL" id="TQL34398.1"/>
    </source>
</evidence>
<proteinExistence type="predicted"/>
<dbReference type="Gene3D" id="2.40.50.100">
    <property type="match status" value="1"/>
</dbReference>
<dbReference type="PROSITE" id="PS50893">
    <property type="entry name" value="ABC_TRANSPORTER_2"/>
    <property type="match status" value="1"/>
</dbReference>
<dbReference type="GO" id="GO:0016887">
    <property type="term" value="F:ATP hydrolysis activity"/>
    <property type="evidence" value="ECO:0007669"/>
    <property type="project" value="InterPro"/>
</dbReference>
<dbReference type="OrthoDB" id="9802264at2"/>
<evidence type="ECO:0000256" key="3">
    <source>
        <dbReference type="ARBA" id="ARBA00022840"/>
    </source>
</evidence>
<organism evidence="5 6">
    <name type="scientific">Barrientosiimonas humi</name>
    <dbReference type="NCBI Taxonomy" id="999931"/>
    <lineage>
        <taxon>Bacteria</taxon>
        <taxon>Bacillati</taxon>
        <taxon>Actinomycetota</taxon>
        <taxon>Actinomycetes</taxon>
        <taxon>Micrococcales</taxon>
        <taxon>Dermacoccaceae</taxon>
        <taxon>Barrientosiimonas</taxon>
    </lineage>
</organism>
<comment type="caution">
    <text evidence="5">The sequence shown here is derived from an EMBL/GenBank/DDBJ whole genome shotgun (WGS) entry which is preliminary data.</text>
</comment>
<dbReference type="InterPro" id="IPR013611">
    <property type="entry name" value="Transp-assoc_OB_typ2"/>
</dbReference>
<dbReference type="SMART" id="SM00382">
    <property type="entry name" value="AAA"/>
    <property type="match status" value="1"/>
</dbReference>
<dbReference type="NCBIfam" id="NF008653">
    <property type="entry name" value="PRK11650.1"/>
    <property type="match status" value="1"/>
</dbReference>
<dbReference type="Gene3D" id="3.40.50.300">
    <property type="entry name" value="P-loop containing nucleotide triphosphate hydrolases"/>
    <property type="match status" value="1"/>
</dbReference>
<dbReference type="InterPro" id="IPR017871">
    <property type="entry name" value="ABC_transporter-like_CS"/>
</dbReference>
<dbReference type="GO" id="GO:0005524">
    <property type="term" value="F:ATP binding"/>
    <property type="evidence" value="ECO:0007669"/>
    <property type="project" value="UniProtKB-KW"/>
</dbReference>
<dbReference type="RefSeq" id="WP_142006643.1">
    <property type="nucleotide sequence ID" value="NZ_CAJTBP010000001.1"/>
</dbReference>
<dbReference type="InterPro" id="IPR003593">
    <property type="entry name" value="AAA+_ATPase"/>
</dbReference>
<dbReference type="PROSITE" id="PS00211">
    <property type="entry name" value="ABC_TRANSPORTER_1"/>
    <property type="match status" value="1"/>
</dbReference>
<dbReference type="GO" id="GO:0140359">
    <property type="term" value="F:ABC-type transporter activity"/>
    <property type="evidence" value="ECO:0007669"/>
    <property type="project" value="InterPro"/>
</dbReference>